<comment type="pathway">
    <text evidence="1 7">Pyrimidine metabolism; UMP biosynthesis via de novo pathway; (S)-dihydroorotate from bicarbonate: step 2/3.</text>
</comment>
<feature type="binding site" evidence="7">
    <location>
        <position position="55"/>
    </location>
    <ligand>
        <name>carbamoyl phosphate</name>
        <dbReference type="ChEBI" id="CHEBI:58228"/>
    </ligand>
</feature>
<dbReference type="NCBIfam" id="NF002032">
    <property type="entry name" value="PRK00856.1"/>
    <property type="match status" value="1"/>
</dbReference>
<dbReference type="SUPFAM" id="SSF53671">
    <property type="entry name" value="Aspartate/ornithine carbamoyltransferase"/>
    <property type="match status" value="1"/>
</dbReference>
<comment type="similarity">
    <text evidence="2 7">Belongs to the aspartate/ornithine carbamoyltransferase superfamily. ATCase family.</text>
</comment>
<dbReference type="InterPro" id="IPR006132">
    <property type="entry name" value="Asp/Orn_carbamoyltranf_P-bd"/>
</dbReference>
<dbReference type="PROSITE" id="PS00097">
    <property type="entry name" value="CARBAMOYLTRANSFERASE"/>
    <property type="match status" value="1"/>
</dbReference>
<evidence type="ECO:0000256" key="7">
    <source>
        <dbReference type="HAMAP-Rule" id="MF_00001"/>
    </source>
</evidence>
<feature type="binding site" evidence="7">
    <location>
        <position position="225"/>
    </location>
    <ligand>
        <name>L-aspartate</name>
        <dbReference type="ChEBI" id="CHEBI:29991"/>
    </ligand>
</feature>
<dbReference type="InterPro" id="IPR036901">
    <property type="entry name" value="Asp/Orn_carbamoylTrfase_sf"/>
</dbReference>
<dbReference type="RefSeq" id="WP_211428828.1">
    <property type="nucleotide sequence ID" value="NZ_CP072648.1"/>
</dbReference>
<dbReference type="HAMAP" id="MF_00001">
    <property type="entry name" value="Asp_carb_tr"/>
    <property type="match status" value="1"/>
</dbReference>
<dbReference type="PRINTS" id="PR00100">
    <property type="entry name" value="AOTCASE"/>
</dbReference>
<sequence>MKDLLDTGDLSPALVAELLDRATAFLPPTTAPETVRAPVRDKHLVTLFSEASTRTRTSFELAAKRLGLKVVNIVVGMSSLAKGETLRDTILTLDAMLPDVVVVRHAVAGVPHFMARLSRAHFINAGDGEHEHPTQALLDAFTLRRHFNRLEGLEIAILGDIRHSRVARSNVRLLAMMGAHVRLGGPRTLRAPGIERFADPWSGTVRVTDSLREALDGADAVMVLRIQQERLDGAFFPSLGEYFTHFGLTSERLTWAKPNALVLHPGPINREVEIASDVADGVQSVIQAQVTHGVAVRMALLDWLLSPEK</sequence>
<feature type="binding site" evidence="7">
    <location>
        <position position="267"/>
    </location>
    <ligand>
        <name>carbamoyl phosphate</name>
        <dbReference type="ChEBI" id="CHEBI:58228"/>
    </ligand>
</feature>
<protein>
    <recommendedName>
        <fullName evidence="7">Aspartate carbamoyltransferase</fullName>
        <ecNumber evidence="7">2.1.3.2</ecNumber>
    </recommendedName>
    <alternativeName>
        <fullName evidence="7">Aspartate transcarbamylase</fullName>
        <shortName evidence="7">ATCase</shortName>
    </alternativeName>
</protein>
<dbReference type="InterPro" id="IPR006130">
    <property type="entry name" value="Asp/Orn_carbamoylTrfase"/>
</dbReference>
<comment type="catalytic activity">
    <reaction evidence="6 7">
        <text>carbamoyl phosphate + L-aspartate = N-carbamoyl-L-aspartate + phosphate + H(+)</text>
        <dbReference type="Rhea" id="RHEA:20013"/>
        <dbReference type="ChEBI" id="CHEBI:15378"/>
        <dbReference type="ChEBI" id="CHEBI:29991"/>
        <dbReference type="ChEBI" id="CHEBI:32814"/>
        <dbReference type="ChEBI" id="CHEBI:43474"/>
        <dbReference type="ChEBI" id="CHEBI:58228"/>
        <dbReference type="EC" id="2.1.3.2"/>
    </reaction>
</comment>
<keyword evidence="11" id="KW-1185">Reference proteome</keyword>
<feature type="binding site" evidence="7">
    <location>
        <position position="82"/>
    </location>
    <ligand>
        <name>L-aspartate</name>
        <dbReference type="ChEBI" id="CHEBI:29991"/>
    </ligand>
</feature>
<evidence type="ECO:0000256" key="1">
    <source>
        <dbReference type="ARBA" id="ARBA00004852"/>
    </source>
</evidence>
<evidence type="ECO:0000256" key="4">
    <source>
        <dbReference type="ARBA" id="ARBA00022975"/>
    </source>
</evidence>
<organism evidence="10 11">
    <name type="scientific">Chloracidobacterium validum</name>
    <dbReference type="NCBI Taxonomy" id="2821543"/>
    <lineage>
        <taxon>Bacteria</taxon>
        <taxon>Pseudomonadati</taxon>
        <taxon>Acidobacteriota</taxon>
        <taxon>Terriglobia</taxon>
        <taxon>Terriglobales</taxon>
        <taxon>Acidobacteriaceae</taxon>
        <taxon>Chloracidobacterium</taxon>
    </lineage>
</organism>
<feature type="domain" description="Aspartate/ornithine carbamoyltransferase carbamoyl-P binding" evidence="9">
    <location>
        <begin position="2"/>
        <end position="144"/>
    </location>
</feature>
<dbReference type="EC" id="2.1.3.2" evidence="7"/>
<accession>A0ABX8B7K7</accession>
<gene>
    <name evidence="7" type="primary">pyrB</name>
    <name evidence="10" type="ORF">J8C06_00345</name>
</gene>
<dbReference type="PANTHER" id="PTHR45753">
    <property type="entry name" value="ORNITHINE CARBAMOYLTRANSFERASE, MITOCHONDRIAL"/>
    <property type="match status" value="1"/>
</dbReference>
<proteinExistence type="inferred from homology"/>
<feature type="binding site" evidence="7">
    <location>
        <position position="266"/>
    </location>
    <ligand>
        <name>carbamoyl phosphate</name>
        <dbReference type="ChEBI" id="CHEBI:58228"/>
    </ligand>
</feature>
<dbReference type="PANTHER" id="PTHR45753:SF6">
    <property type="entry name" value="ASPARTATE CARBAMOYLTRANSFERASE"/>
    <property type="match status" value="1"/>
</dbReference>
<comment type="subunit">
    <text evidence="7">Heterododecamer (2C3:3R2) of six catalytic PyrB chains organized as two trimers (C3), and six regulatory PyrI chains organized as three dimers (R2).</text>
</comment>
<dbReference type="NCBIfam" id="TIGR00670">
    <property type="entry name" value="asp_carb_tr"/>
    <property type="match status" value="1"/>
</dbReference>
<keyword evidence="3 7" id="KW-0808">Transferase</keyword>
<feature type="binding site" evidence="7">
    <location>
        <position position="54"/>
    </location>
    <ligand>
        <name>carbamoyl phosphate</name>
        <dbReference type="ChEBI" id="CHEBI:58228"/>
    </ligand>
</feature>
<evidence type="ECO:0000256" key="5">
    <source>
        <dbReference type="ARBA" id="ARBA00043884"/>
    </source>
</evidence>
<evidence type="ECO:0000256" key="3">
    <source>
        <dbReference type="ARBA" id="ARBA00022679"/>
    </source>
</evidence>
<evidence type="ECO:0000313" key="10">
    <source>
        <dbReference type="EMBL" id="QUW02937.1"/>
    </source>
</evidence>
<evidence type="ECO:0000313" key="11">
    <source>
        <dbReference type="Proteomes" id="UP000676506"/>
    </source>
</evidence>
<dbReference type="Proteomes" id="UP000676506">
    <property type="component" value="Chromosome 1"/>
</dbReference>
<evidence type="ECO:0000256" key="6">
    <source>
        <dbReference type="ARBA" id="ARBA00048859"/>
    </source>
</evidence>
<dbReference type="InterPro" id="IPR002082">
    <property type="entry name" value="Asp_carbamoyltransf"/>
</dbReference>
<feature type="binding site" evidence="7">
    <location>
        <position position="135"/>
    </location>
    <ligand>
        <name>carbamoyl phosphate</name>
        <dbReference type="ChEBI" id="CHEBI:58228"/>
    </ligand>
</feature>
<dbReference type="GO" id="GO:0004070">
    <property type="term" value="F:aspartate carbamoyltransferase activity"/>
    <property type="evidence" value="ECO:0007669"/>
    <property type="project" value="UniProtKB-EC"/>
</dbReference>
<dbReference type="PRINTS" id="PR00101">
    <property type="entry name" value="ATCASE"/>
</dbReference>
<comment type="function">
    <text evidence="5 7">Catalyzes the condensation of carbamoyl phosphate and aspartate to form carbamoyl aspartate and inorganic phosphate, the committed step in the de novo pyrimidine nucleotide biosynthesis pathway.</text>
</comment>
<feature type="binding site" evidence="7">
    <location>
        <position position="165"/>
    </location>
    <ligand>
        <name>L-aspartate</name>
        <dbReference type="ChEBI" id="CHEBI:29991"/>
    </ligand>
</feature>
<dbReference type="InterPro" id="IPR006131">
    <property type="entry name" value="Asp_carbamoyltransf_Asp/Orn-bd"/>
</dbReference>
<dbReference type="EMBL" id="CP072648">
    <property type="protein sequence ID" value="QUW02937.1"/>
    <property type="molecule type" value="Genomic_DNA"/>
</dbReference>
<evidence type="ECO:0000259" key="8">
    <source>
        <dbReference type="Pfam" id="PF00185"/>
    </source>
</evidence>
<feature type="binding site" evidence="7">
    <location>
        <position position="132"/>
    </location>
    <ligand>
        <name>carbamoyl phosphate</name>
        <dbReference type="ChEBI" id="CHEBI:58228"/>
    </ligand>
</feature>
<reference evidence="10 11" key="1">
    <citation type="submission" date="2021-03" db="EMBL/GenBank/DDBJ databases">
        <title>Genomic and phenotypic characterization of Chloracidobacterium isolates provides evidence for multiple species.</title>
        <authorList>
            <person name="Saini M.K."/>
            <person name="Costas A.M.G."/>
            <person name="Tank M."/>
            <person name="Bryant D.A."/>
        </authorList>
    </citation>
    <scope>NUCLEOTIDE SEQUENCE [LARGE SCALE GENOMIC DNA]</scope>
    <source>
        <strain evidence="10 11">BV2-C</strain>
    </source>
</reference>
<feature type="domain" description="Aspartate/ornithine carbamoyltransferase Asp/Orn-binding" evidence="8">
    <location>
        <begin position="151"/>
        <end position="304"/>
    </location>
</feature>
<name>A0ABX8B7K7_9BACT</name>
<keyword evidence="4 7" id="KW-0665">Pyrimidine biosynthesis</keyword>
<feature type="binding site" evidence="7">
    <location>
        <position position="104"/>
    </location>
    <ligand>
        <name>carbamoyl phosphate</name>
        <dbReference type="ChEBI" id="CHEBI:58228"/>
    </ligand>
</feature>
<evidence type="ECO:0000259" key="9">
    <source>
        <dbReference type="Pfam" id="PF02729"/>
    </source>
</evidence>
<evidence type="ECO:0000256" key="2">
    <source>
        <dbReference type="ARBA" id="ARBA00008896"/>
    </source>
</evidence>
<dbReference type="Pfam" id="PF02729">
    <property type="entry name" value="OTCace_N"/>
    <property type="match status" value="1"/>
</dbReference>
<dbReference type="Gene3D" id="3.40.50.1370">
    <property type="entry name" value="Aspartate/ornithine carbamoyltransferase"/>
    <property type="match status" value="2"/>
</dbReference>
<dbReference type="Pfam" id="PF00185">
    <property type="entry name" value="OTCace"/>
    <property type="match status" value="1"/>
</dbReference>